<reference evidence="3" key="1">
    <citation type="submission" date="2005-12" db="EMBL/GenBank/DDBJ databases">
        <title>Environmental genomics of 'Haloquadratum walsbyi' in a saltern crystallizer indicates a large pool of accessory genes in an otherwise coherent species.</title>
        <authorList>
            <person name="Legault B.A."/>
            <person name="Lopez-Lopez A."/>
            <person name="Alba-Casado J.C."/>
            <person name="Doolittle F.W."/>
            <person name="Bolhuis H."/>
            <person name="Rodriguez-Valera F."/>
            <person name="Papke T.R."/>
        </authorList>
    </citation>
    <scope>NUCLEOTIDE SEQUENCE</scope>
</reference>
<feature type="domain" description="Pyrroline-5-carboxylate reductase catalytic N-terminal" evidence="2">
    <location>
        <begin position="2"/>
        <end position="103"/>
    </location>
</feature>
<organism evidence="3">
    <name type="scientific">uncultured prokaryote 2E01B</name>
    <dbReference type="NCBI Taxonomy" id="363283"/>
    <lineage>
        <taxon>unclassified sequences</taxon>
        <taxon>environmental samples</taxon>
    </lineage>
</organism>
<dbReference type="PANTHER" id="PTHR14239">
    <property type="entry name" value="DUDULIN-RELATED"/>
    <property type="match status" value="1"/>
</dbReference>
<dbReference type="Gene3D" id="3.40.50.720">
    <property type="entry name" value="NAD(P)-binding Rossmann-like Domain"/>
    <property type="match status" value="1"/>
</dbReference>
<proteinExistence type="predicted"/>
<dbReference type="Pfam" id="PF03807">
    <property type="entry name" value="F420_oxidored"/>
    <property type="match status" value="1"/>
</dbReference>
<dbReference type="GO" id="GO:0015677">
    <property type="term" value="P:copper ion import"/>
    <property type="evidence" value="ECO:0007669"/>
    <property type="project" value="TreeGrafter"/>
</dbReference>
<dbReference type="GO" id="GO:0070967">
    <property type="term" value="F:coenzyme F420 binding"/>
    <property type="evidence" value="ECO:0007669"/>
    <property type="project" value="InterPro"/>
</dbReference>
<dbReference type="GO" id="GO:0016651">
    <property type="term" value="F:oxidoreductase activity, acting on NAD(P)H"/>
    <property type="evidence" value="ECO:0007669"/>
    <property type="project" value="InterPro"/>
</dbReference>
<dbReference type="InterPro" id="IPR010185">
    <property type="entry name" value="NpdG"/>
</dbReference>
<name>Q2LGP1_9ZZZZ</name>
<dbReference type="GO" id="GO:0006740">
    <property type="term" value="P:NADPH regeneration"/>
    <property type="evidence" value="ECO:0007669"/>
    <property type="project" value="InterPro"/>
</dbReference>
<dbReference type="NCBIfam" id="TIGR01915">
    <property type="entry name" value="npdG"/>
    <property type="match status" value="1"/>
</dbReference>
<dbReference type="GO" id="GO:0005886">
    <property type="term" value="C:plasma membrane"/>
    <property type="evidence" value="ECO:0007669"/>
    <property type="project" value="TreeGrafter"/>
</dbReference>
<dbReference type="GO" id="GO:0052851">
    <property type="term" value="F:ferric-chelate reductase (NADPH) activity"/>
    <property type="evidence" value="ECO:0007669"/>
    <property type="project" value="TreeGrafter"/>
</dbReference>
<dbReference type="GO" id="GO:0008823">
    <property type="term" value="F:cupric reductase (NADH) activity"/>
    <property type="evidence" value="ECO:0007669"/>
    <property type="project" value="TreeGrafter"/>
</dbReference>
<dbReference type="EMBL" id="DQ314496">
    <property type="protein sequence ID" value="ABC70152.1"/>
    <property type="molecule type" value="Genomic_DNA"/>
</dbReference>
<evidence type="ECO:0000313" key="3">
    <source>
        <dbReference type="EMBL" id="ABC70152.1"/>
    </source>
</evidence>
<dbReference type="AlphaFoldDB" id="Q2LGP1"/>
<dbReference type="GO" id="GO:0050661">
    <property type="term" value="F:NADP binding"/>
    <property type="evidence" value="ECO:0007669"/>
    <property type="project" value="InterPro"/>
</dbReference>
<sequence length="222" mass="23053">MRIALLGGTGDIGEGLAVRWGRDTAHELLIGSRDPERAREAADAYQETVADHGGDADIAGYDNTMAADRADVAVLAVPPYHVVDTVEAVADGLDEGDVLVTPASGMSRDEDGFSYNPPGVGSVAALVRDATPDAVPVVGAFHNLAAGRLADLGTELGIDTLVFGDDDDAVDSITQLAEEIEGLRALHVGGLGAAPEVESLTPLLINVAQQNEELHDLGVRFH</sequence>
<evidence type="ECO:0000259" key="2">
    <source>
        <dbReference type="Pfam" id="PF03807"/>
    </source>
</evidence>
<accession>Q2LGP1</accession>
<keyword evidence="1" id="KW-0560">Oxidoreductase</keyword>
<dbReference type="InterPro" id="IPR051267">
    <property type="entry name" value="STEAP_metalloreductase"/>
</dbReference>
<dbReference type="InterPro" id="IPR036291">
    <property type="entry name" value="NAD(P)-bd_dom_sf"/>
</dbReference>
<dbReference type="PANTHER" id="PTHR14239:SF0">
    <property type="entry name" value="F420-DEPENDENT NADP REDUCTASE"/>
    <property type="match status" value="1"/>
</dbReference>
<dbReference type="SUPFAM" id="SSF51735">
    <property type="entry name" value="NAD(P)-binding Rossmann-fold domains"/>
    <property type="match status" value="1"/>
</dbReference>
<protein>
    <submittedName>
        <fullName evidence="3">Predicted F420-dependent NADP reductase</fullName>
    </submittedName>
</protein>
<evidence type="ECO:0000256" key="1">
    <source>
        <dbReference type="ARBA" id="ARBA00023002"/>
    </source>
</evidence>
<dbReference type="InterPro" id="IPR028939">
    <property type="entry name" value="P5C_Rdtase_cat_N"/>
</dbReference>